<dbReference type="Proteomes" id="UP000054383">
    <property type="component" value="Unassembled WGS sequence"/>
</dbReference>
<name>A0A0U1LN19_TALIS</name>
<dbReference type="EMBL" id="CVMT01000001">
    <property type="protein sequence ID" value="CRG84475.1"/>
    <property type="molecule type" value="Genomic_DNA"/>
</dbReference>
<organism evidence="2 3">
    <name type="scientific">Talaromyces islandicus</name>
    <name type="common">Penicillium islandicum</name>
    <dbReference type="NCBI Taxonomy" id="28573"/>
    <lineage>
        <taxon>Eukaryota</taxon>
        <taxon>Fungi</taxon>
        <taxon>Dikarya</taxon>
        <taxon>Ascomycota</taxon>
        <taxon>Pezizomycotina</taxon>
        <taxon>Eurotiomycetes</taxon>
        <taxon>Eurotiomycetidae</taxon>
        <taxon>Eurotiales</taxon>
        <taxon>Trichocomaceae</taxon>
        <taxon>Talaromyces</taxon>
        <taxon>Talaromyces sect. Islandici</taxon>
    </lineage>
</organism>
<reference evidence="2 3" key="1">
    <citation type="submission" date="2015-04" db="EMBL/GenBank/DDBJ databases">
        <authorList>
            <person name="Syromyatnikov M.Y."/>
            <person name="Popov V.N."/>
        </authorList>
    </citation>
    <scope>NUCLEOTIDE SEQUENCE [LARGE SCALE GENOMIC DNA]</scope>
    <source>
        <strain evidence="2">WF-38-12</strain>
    </source>
</reference>
<evidence type="ECO:0000313" key="3">
    <source>
        <dbReference type="Proteomes" id="UP000054383"/>
    </source>
</evidence>
<evidence type="ECO:0000256" key="1">
    <source>
        <dbReference type="SAM" id="MobiDB-lite"/>
    </source>
</evidence>
<sequence>MCSEPPTKAHRALGIGERKPHANTQKGTLALARSSLCYRLILVHRGRCLWSPVSRLPALDHHHTHRSALSPRLSTRLFVHYPHRVADRLRLHIRIDFYVLLPLPHIRIVSRNLPFVLRSQPNGQPTQTTSLCTEFASSSPAQRANNLESAGAKPFSIRRWLFVAPVAATNDRLGPIIIPIQLVLGFAAWTAARNFLHSRQATIGIRHWNRTTIRSRLLLLN</sequence>
<keyword evidence="3" id="KW-1185">Reference proteome</keyword>
<gene>
    <name evidence="2" type="ORF">PISL3812_01757</name>
</gene>
<proteinExistence type="predicted"/>
<accession>A0A0U1LN19</accession>
<protein>
    <submittedName>
        <fullName evidence="2">Uncharacterized protein</fullName>
    </submittedName>
</protein>
<feature type="region of interest" description="Disordered" evidence="1">
    <location>
        <begin position="1"/>
        <end position="25"/>
    </location>
</feature>
<dbReference type="AlphaFoldDB" id="A0A0U1LN19"/>
<evidence type="ECO:0000313" key="2">
    <source>
        <dbReference type="EMBL" id="CRG84475.1"/>
    </source>
</evidence>